<sequence>ATEVEEVDAEKDAVATGSEMKNFHSLGEASAKAVKQKKNKGQTLSFSEVRRWSLCRPGKIRSCCSGGTTTGVSLGLTTVDTR</sequence>
<keyword evidence="2" id="KW-1185">Reference proteome</keyword>
<feature type="non-terminal residue" evidence="1">
    <location>
        <position position="1"/>
    </location>
</feature>
<dbReference type="Proteomes" id="UP000824469">
    <property type="component" value="Unassembled WGS sequence"/>
</dbReference>
<name>A0AA38LMR3_TAXCH</name>
<feature type="non-terminal residue" evidence="1">
    <location>
        <position position="82"/>
    </location>
</feature>
<organism evidence="1 2">
    <name type="scientific">Taxus chinensis</name>
    <name type="common">Chinese yew</name>
    <name type="synonym">Taxus wallichiana var. chinensis</name>
    <dbReference type="NCBI Taxonomy" id="29808"/>
    <lineage>
        <taxon>Eukaryota</taxon>
        <taxon>Viridiplantae</taxon>
        <taxon>Streptophyta</taxon>
        <taxon>Embryophyta</taxon>
        <taxon>Tracheophyta</taxon>
        <taxon>Spermatophyta</taxon>
        <taxon>Pinopsida</taxon>
        <taxon>Pinidae</taxon>
        <taxon>Conifers II</taxon>
        <taxon>Cupressales</taxon>
        <taxon>Taxaceae</taxon>
        <taxon>Taxus</taxon>
    </lineage>
</organism>
<dbReference type="AlphaFoldDB" id="A0AA38LMR3"/>
<gene>
    <name evidence="1" type="ORF">KI387_007080</name>
</gene>
<protein>
    <submittedName>
        <fullName evidence="1">Uncharacterized protein</fullName>
    </submittedName>
</protein>
<reference evidence="1 2" key="1">
    <citation type="journal article" date="2021" name="Nat. Plants">
        <title>The Taxus genome provides insights into paclitaxel biosynthesis.</title>
        <authorList>
            <person name="Xiong X."/>
            <person name="Gou J."/>
            <person name="Liao Q."/>
            <person name="Li Y."/>
            <person name="Zhou Q."/>
            <person name="Bi G."/>
            <person name="Li C."/>
            <person name="Du R."/>
            <person name="Wang X."/>
            <person name="Sun T."/>
            <person name="Guo L."/>
            <person name="Liang H."/>
            <person name="Lu P."/>
            <person name="Wu Y."/>
            <person name="Zhang Z."/>
            <person name="Ro D.K."/>
            <person name="Shang Y."/>
            <person name="Huang S."/>
            <person name="Yan J."/>
        </authorList>
    </citation>
    <scope>NUCLEOTIDE SEQUENCE [LARGE SCALE GENOMIC DNA]</scope>
    <source>
        <strain evidence="1">Ta-2019</strain>
    </source>
</reference>
<comment type="caution">
    <text evidence="1">The sequence shown here is derived from an EMBL/GenBank/DDBJ whole genome shotgun (WGS) entry which is preliminary data.</text>
</comment>
<proteinExistence type="predicted"/>
<accession>A0AA38LMR3</accession>
<evidence type="ECO:0000313" key="1">
    <source>
        <dbReference type="EMBL" id="KAH9326902.1"/>
    </source>
</evidence>
<dbReference type="EMBL" id="JAHRHJ020000002">
    <property type="protein sequence ID" value="KAH9326902.1"/>
    <property type="molecule type" value="Genomic_DNA"/>
</dbReference>
<evidence type="ECO:0000313" key="2">
    <source>
        <dbReference type="Proteomes" id="UP000824469"/>
    </source>
</evidence>